<reference evidence="4 5" key="1">
    <citation type="submission" date="2017-10" db="EMBL/GenBank/DDBJ databases">
        <title>Extensive intraspecific genome diversity in a model arbuscular mycorrhizal fungus.</title>
        <authorList>
            <person name="Chen E.C.H."/>
            <person name="Morin E."/>
            <person name="Baudet D."/>
            <person name="Noel J."/>
            <person name="Ndikumana S."/>
            <person name="Charron P."/>
            <person name="St-Onge C."/>
            <person name="Giorgi J."/>
            <person name="Grigoriev I.V."/>
            <person name="Roux C."/>
            <person name="Martin F.M."/>
            <person name="Corradi N."/>
        </authorList>
    </citation>
    <scope>NUCLEOTIDE SEQUENCE [LARGE SCALE GENOMIC DNA]</scope>
    <source>
        <strain evidence="4 5">A1</strain>
    </source>
</reference>
<dbReference type="Gene3D" id="3.90.1200.10">
    <property type="match status" value="1"/>
</dbReference>
<organism evidence="4 5">
    <name type="scientific">Rhizophagus irregularis</name>
    <dbReference type="NCBI Taxonomy" id="588596"/>
    <lineage>
        <taxon>Eukaryota</taxon>
        <taxon>Fungi</taxon>
        <taxon>Fungi incertae sedis</taxon>
        <taxon>Mucoromycota</taxon>
        <taxon>Glomeromycotina</taxon>
        <taxon>Glomeromycetes</taxon>
        <taxon>Glomerales</taxon>
        <taxon>Glomeraceae</taxon>
        <taxon>Rhizophagus</taxon>
    </lineage>
</organism>
<keyword evidence="4" id="KW-0418">Kinase</keyword>
<dbReference type="PANTHER" id="PTHR21310:SF13">
    <property type="entry name" value="AMINOGLYCOSIDE PHOSPHOTRANSFERASE DOMAIN-CONTAINING PROTEIN"/>
    <property type="match status" value="1"/>
</dbReference>
<feature type="domain" description="Aminoglycoside phosphotransferase" evidence="3">
    <location>
        <begin position="78"/>
        <end position="344"/>
    </location>
</feature>
<dbReference type="Proteomes" id="UP000232688">
    <property type="component" value="Unassembled WGS sequence"/>
</dbReference>
<dbReference type="SUPFAM" id="SSF56112">
    <property type="entry name" value="Protein kinase-like (PK-like)"/>
    <property type="match status" value="1"/>
</dbReference>
<dbReference type="EMBL" id="LLXH01000609">
    <property type="protein sequence ID" value="PKC64731.1"/>
    <property type="molecule type" value="Genomic_DNA"/>
</dbReference>
<evidence type="ECO:0000256" key="2">
    <source>
        <dbReference type="SAM" id="MobiDB-lite"/>
    </source>
</evidence>
<dbReference type="GO" id="GO:0016301">
    <property type="term" value="F:kinase activity"/>
    <property type="evidence" value="ECO:0007669"/>
    <property type="project" value="UniProtKB-KW"/>
</dbReference>
<dbReference type="VEuPathDB" id="FungiDB:FUN_019515"/>
<keyword evidence="4" id="KW-0808">Transferase</keyword>
<evidence type="ECO:0000313" key="4">
    <source>
        <dbReference type="EMBL" id="PKC64731.1"/>
    </source>
</evidence>
<protein>
    <submittedName>
        <fullName evidence="4">Kinase-like protein</fullName>
    </submittedName>
</protein>
<dbReference type="InterPro" id="IPR011009">
    <property type="entry name" value="Kinase-like_dom_sf"/>
</dbReference>
<dbReference type="Gene3D" id="3.30.200.20">
    <property type="entry name" value="Phosphorylase Kinase, domain 1"/>
    <property type="match status" value="1"/>
</dbReference>
<feature type="compositionally biased region" description="Acidic residues" evidence="2">
    <location>
        <begin position="28"/>
        <end position="38"/>
    </location>
</feature>
<dbReference type="Pfam" id="PF01636">
    <property type="entry name" value="APH"/>
    <property type="match status" value="1"/>
</dbReference>
<comment type="caution">
    <text evidence="4">The sequence shown here is derived from an EMBL/GenBank/DDBJ whole genome shotgun (WGS) entry which is preliminary data.</text>
</comment>
<evidence type="ECO:0000256" key="1">
    <source>
        <dbReference type="SAM" id="Coils"/>
    </source>
</evidence>
<dbReference type="InterPro" id="IPR002575">
    <property type="entry name" value="Aminoglycoside_PTrfase"/>
</dbReference>
<name>A0A2I1E9U7_9GLOM</name>
<dbReference type="PANTHER" id="PTHR21310">
    <property type="entry name" value="AMINOGLYCOSIDE PHOSPHOTRANSFERASE-RELATED-RELATED"/>
    <property type="match status" value="1"/>
</dbReference>
<keyword evidence="1" id="KW-0175">Coiled coil</keyword>
<feature type="region of interest" description="Disordered" evidence="2">
    <location>
        <begin position="1"/>
        <end position="38"/>
    </location>
</feature>
<dbReference type="VEuPathDB" id="FungiDB:RhiirFUN_020957"/>
<proteinExistence type="predicted"/>
<feature type="coiled-coil region" evidence="1">
    <location>
        <begin position="267"/>
        <end position="294"/>
    </location>
</feature>
<accession>A0A2I1E9U7</accession>
<evidence type="ECO:0000313" key="5">
    <source>
        <dbReference type="Proteomes" id="UP000232688"/>
    </source>
</evidence>
<dbReference type="AlphaFoldDB" id="A0A2I1E9U7"/>
<evidence type="ECO:0000259" key="3">
    <source>
        <dbReference type="Pfam" id="PF01636"/>
    </source>
</evidence>
<dbReference type="InterPro" id="IPR051678">
    <property type="entry name" value="AGP_Transferase"/>
</dbReference>
<gene>
    <name evidence="4" type="ORF">RhiirA1_536855</name>
</gene>
<reference evidence="4 5" key="2">
    <citation type="submission" date="2017-10" db="EMBL/GenBank/DDBJ databases">
        <title>Genome analyses suggest a sexual origin of heterokaryosis in a supposedly ancient asexual fungus.</title>
        <authorList>
            <person name="Corradi N."/>
            <person name="Sedzielewska K."/>
            <person name="Noel J."/>
            <person name="Charron P."/>
            <person name="Farinelli L."/>
            <person name="Marton T."/>
            <person name="Kruger M."/>
            <person name="Pelin A."/>
            <person name="Brachmann A."/>
            <person name="Corradi N."/>
        </authorList>
    </citation>
    <scope>NUCLEOTIDE SEQUENCE [LARGE SCALE GENOMIC DNA]</scope>
    <source>
        <strain evidence="4 5">A1</strain>
    </source>
</reference>
<sequence length="495" mass="57533">MTRRREEISNYPPGLSVEAAEANTGSNMDEDDTDEDSVESALDLDVDMLKHMASSRLKRRCVNSCKLTRGLYNEIHLLQFDDGSECIARLARDPNHPAEKIASEVATMKYVAQNTRIRVPEVYAWDSKAQNDIKVPYILMERLPGKHLYKIWDKLNAEQKRKILSQIVDVLSELWKCKFKKIGCIYRNSSNSIRSCMTFLKNLMFYKTIQPFKIGPIVSPLFYIEGRNEIFDAPSYTGPFGSTRELFYTLIHKEKQFFTIHGVQELVEEDNLNEADAKKRVDELKKKLDLLQSELSKDNPFDDSIDKPTFALIHGDFDAQNILVDDDINTIGIIDWEFSRTGTLWDMCKYPIWIQEVEKLRALSDAEMEENREKKELRNYFRQEMVTKLGDISGQILDKRERDRRIEDLEAMFTLMVHRFDMLENLLKCFFDDHYKARETVIAEINKSSGWSILLDESTTITIDKHLAILSKHMSLYHIGSNGTSVMTEKMDKRI</sequence>
<dbReference type="OrthoDB" id="10003767at2759"/>
<dbReference type="VEuPathDB" id="FungiDB:RhiirA1_536855"/>